<evidence type="ECO:0000313" key="6">
    <source>
        <dbReference type="EMBL" id="CAI9959713.1"/>
    </source>
</evidence>
<keyword evidence="13" id="KW-1185">Reference proteome</keyword>
<evidence type="ECO:0000313" key="10">
    <source>
        <dbReference type="EMBL" id="CAL6059937.1"/>
    </source>
</evidence>
<gene>
    <name evidence="7" type="ORF">HINF_LOCUS27526</name>
    <name evidence="1" type="ORF">HINF_LOCUS34569</name>
    <name evidence="2" type="ORF">HINF_LOCUS35738</name>
    <name evidence="3" type="ORF">HINF_LOCUS35755</name>
    <name evidence="4" type="ORF">HINF_LOCUS35766</name>
    <name evidence="5" type="ORF">HINF_LOCUS40847</name>
    <name evidence="6" type="ORF">HINF_LOCUS47358</name>
    <name evidence="8" type="ORF">HINF_LOCUS48958</name>
    <name evidence="9" type="ORF">HINF_LOCUS48976</name>
    <name evidence="10" type="ORF">HINF_LOCUS48987</name>
    <name evidence="11" type="ORF">HINF_LOCUS55551</name>
    <name evidence="12" type="ORF">HINF_LOCUS79104</name>
</gene>
<name>A0AA86Q1X1_9EUKA</name>
<evidence type="ECO:0000313" key="11">
    <source>
        <dbReference type="EMBL" id="CAL6072283.1"/>
    </source>
</evidence>
<dbReference type="EMBL" id="CAXDID020000227">
    <property type="protein sequence ID" value="CAL6059915.1"/>
    <property type="molecule type" value="Genomic_DNA"/>
</dbReference>
<protein>
    <submittedName>
        <fullName evidence="2">Myb-like DNA-binding domain-containing protein</fullName>
    </submittedName>
    <submittedName>
        <fullName evidence="7">Myb-like_DNA-binding domain-containing protein</fullName>
    </submittedName>
</protein>
<dbReference type="EMBL" id="CAXDID020001036">
    <property type="protein sequence ID" value="CAL6116555.1"/>
    <property type="molecule type" value="Genomic_DNA"/>
</dbReference>
<dbReference type="SUPFAM" id="SSF46689">
    <property type="entry name" value="Homeodomain-like"/>
    <property type="match status" value="1"/>
</dbReference>
<evidence type="ECO:0000313" key="3">
    <source>
        <dbReference type="EMBL" id="CAI9948110.1"/>
    </source>
</evidence>
<dbReference type="InterPro" id="IPR009057">
    <property type="entry name" value="Homeodomain-like_sf"/>
</dbReference>
<dbReference type="EMBL" id="CATOUU010000785">
    <property type="protein sequence ID" value="CAI9948110.1"/>
    <property type="molecule type" value="Genomic_DNA"/>
</dbReference>
<organism evidence="2">
    <name type="scientific">Hexamita inflata</name>
    <dbReference type="NCBI Taxonomy" id="28002"/>
    <lineage>
        <taxon>Eukaryota</taxon>
        <taxon>Metamonada</taxon>
        <taxon>Diplomonadida</taxon>
        <taxon>Hexamitidae</taxon>
        <taxon>Hexamitinae</taxon>
        <taxon>Hexamita</taxon>
    </lineage>
</organism>
<dbReference type="Proteomes" id="UP001642409">
    <property type="component" value="Unassembled WGS sequence"/>
</dbReference>
<dbReference type="Gene3D" id="1.10.10.60">
    <property type="entry name" value="Homeodomain-like"/>
    <property type="match status" value="1"/>
</dbReference>
<evidence type="ECO:0000313" key="8">
    <source>
        <dbReference type="EMBL" id="CAL6059879.1"/>
    </source>
</evidence>
<dbReference type="EMBL" id="CAXDID020000227">
    <property type="protein sequence ID" value="CAL6059879.1"/>
    <property type="molecule type" value="Genomic_DNA"/>
</dbReference>
<dbReference type="EMBL" id="CATOUU010000922">
    <property type="protein sequence ID" value="CAI9959713.1"/>
    <property type="molecule type" value="Genomic_DNA"/>
</dbReference>
<keyword evidence="2" id="KW-0238">DNA-binding</keyword>
<dbReference type="EMBL" id="CATOUU010000785">
    <property type="protein sequence ID" value="CAI9948093.1"/>
    <property type="molecule type" value="Genomic_DNA"/>
</dbReference>
<dbReference type="AlphaFoldDB" id="A0AA86Q1X1"/>
<evidence type="ECO:0000313" key="4">
    <source>
        <dbReference type="EMBL" id="CAI9948121.1"/>
    </source>
</evidence>
<dbReference type="EMBL" id="CAXDID020000294">
    <property type="protein sequence ID" value="CAL6072283.1"/>
    <property type="molecule type" value="Genomic_DNA"/>
</dbReference>
<evidence type="ECO:0000313" key="7">
    <source>
        <dbReference type="EMBL" id="CAL6020505.1"/>
    </source>
</evidence>
<evidence type="ECO:0000313" key="13">
    <source>
        <dbReference type="Proteomes" id="UP001642409"/>
    </source>
</evidence>
<dbReference type="EMBL" id="CAXDID020000086">
    <property type="protein sequence ID" value="CAL6020505.1"/>
    <property type="molecule type" value="Genomic_DNA"/>
</dbReference>
<dbReference type="EMBL" id="CAXDID020000227">
    <property type="protein sequence ID" value="CAL6059937.1"/>
    <property type="molecule type" value="Genomic_DNA"/>
</dbReference>
<dbReference type="EMBL" id="CATOUU010000838">
    <property type="protein sequence ID" value="CAI9953202.1"/>
    <property type="molecule type" value="Genomic_DNA"/>
</dbReference>
<sequence>MNSKRSYHKWTEQETMQLYKIVQSSNRNWRAVEKAFPQFSLLQLQNKYTMIEKQYRLKQAHRTPAYSQNQSLLENDDTLQILLDLISKQSE</sequence>
<dbReference type="EMBL" id="CATOUU010000769">
    <property type="protein sequence ID" value="CAI9946924.1"/>
    <property type="molecule type" value="Genomic_DNA"/>
</dbReference>
<dbReference type="GO" id="GO:0003677">
    <property type="term" value="F:DNA binding"/>
    <property type="evidence" value="ECO:0007669"/>
    <property type="project" value="UniProtKB-KW"/>
</dbReference>
<evidence type="ECO:0000313" key="1">
    <source>
        <dbReference type="EMBL" id="CAI9946924.1"/>
    </source>
</evidence>
<accession>A0AA86Q1X1</accession>
<evidence type="ECO:0000313" key="12">
    <source>
        <dbReference type="EMBL" id="CAL6116555.1"/>
    </source>
</evidence>
<reference evidence="2" key="1">
    <citation type="submission" date="2023-06" db="EMBL/GenBank/DDBJ databases">
        <authorList>
            <person name="Kurt Z."/>
        </authorList>
    </citation>
    <scope>NUCLEOTIDE SEQUENCE</scope>
</reference>
<evidence type="ECO:0000313" key="9">
    <source>
        <dbReference type="EMBL" id="CAL6059915.1"/>
    </source>
</evidence>
<evidence type="ECO:0000313" key="5">
    <source>
        <dbReference type="EMBL" id="CAI9953202.1"/>
    </source>
</evidence>
<proteinExistence type="predicted"/>
<comment type="caution">
    <text evidence="2">The sequence shown here is derived from an EMBL/GenBank/DDBJ whole genome shotgun (WGS) entry which is preliminary data.</text>
</comment>
<dbReference type="EMBL" id="CATOUU010000785">
    <property type="protein sequence ID" value="CAI9948121.1"/>
    <property type="molecule type" value="Genomic_DNA"/>
</dbReference>
<evidence type="ECO:0000313" key="2">
    <source>
        <dbReference type="EMBL" id="CAI9948093.1"/>
    </source>
</evidence>
<reference evidence="7 13" key="2">
    <citation type="submission" date="2024-07" db="EMBL/GenBank/DDBJ databases">
        <authorList>
            <person name="Akdeniz Z."/>
        </authorList>
    </citation>
    <scope>NUCLEOTIDE SEQUENCE [LARGE SCALE GENOMIC DNA]</scope>
</reference>